<protein>
    <recommendedName>
        <fullName evidence="3">KGK family protein</fullName>
    </recommendedName>
</protein>
<organism evidence="1 2">
    <name type="scientific">Laspinema palackyanum D2a</name>
    <dbReference type="NCBI Taxonomy" id="2953684"/>
    <lineage>
        <taxon>Bacteria</taxon>
        <taxon>Bacillati</taxon>
        <taxon>Cyanobacteriota</taxon>
        <taxon>Cyanophyceae</taxon>
        <taxon>Oscillatoriophycideae</taxon>
        <taxon>Oscillatoriales</taxon>
        <taxon>Laspinemataceae</taxon>
        <taxon>Laspinema</taxon>
        <taxon>Laspinema palackyanum</taxon>
    </lineage>
</organism>
<dbReference type="RefSeq" id="WP_368009269.1">
    <property type="nucleotide sequence ID" value="NZ_JAMXFF010000061.1"/>
</dbReference>
<proteinExistence type="predicted"/>
<dbReference type="Proteomes" id="UP001525890">
    <property type="component" value="Unassembled WGS sequence"/>
</dbReference>
<dbReference type="EMBL" id="JAMXFF010000061">
    <property type="protein sequence ID" value="MCT7969824.1"/>
    <property type="molecule type" value="Genomic_DNA"/>
</dbReference>
<comment type="caution">
    <text evidence="1">The sequence shown here is derived from an EMBL/GenBank/DDBJ whole genome shotgun (WGS) entry which is preliminary data.</text>
</comment>
<dbReference type="InterPro" id="IPR014971">
    <property type="entry name" value="KGK"/>
</dbReference>
<evidence type="ECO:0000313" key="2">
    <source>
        <dbReference type="Proteomes" id="UP001525890"/>
    </source>
</evidence>
<name>A0ABT2MYI6_9CYAN</name>
<reference evidence="1 2" key="1">
    <citation type="journal article" date="2022" name="Front. Microbiol.">
        <title>High genomic differentiation and limited gene flow indicate recent cryptic speciation within the genus Laspinema (cyanobacteria).</title>
        <authorList>
            <person name="Stanojkovic A."/>
            <person name="Skoupy S."/>
            <person name="Skaloud P."/>
            <person name="Dvorak P."/>
        </authorList>
    </citation>
    <scope>NUCLEOTIDE SEQUENCE [LARGE SCALE GENOMIC DNA]</scope>
    <source>
        <strain evidence="1 2">D2a</strain>
    </source>
</reference>
<keyword evidence="2" id="KW-1185">Reference proteome</keyword>
<sequence length="129" mass="15021">MNSKFKTLQDDEVVSVSKPFYKTIWLDRPIFKFGDLRETLIHFIQKTMVANNFKAEPFKWFGEGVEVEVLKYGSSGWKKGKIRIQISLEFCSDDAEVEEITGPQELESLLREPESPLDDIRRMMDEPNS</sequence>
<evidence type="ECO:0000313" key="1">
    <source>
        <dbReference type="EMBL" id="MCT7969824.1"/>
    </source>
</evidence>
<dbReference type="Pfam" id="PF08872">
    <property type="entry name" value="KGK"/>
    <property type="match status" value="1"/>
</dbReference>
<accession>A0ABT2MYI6</accession>
<evidence type="ECO:0008006" key="3">
    <source>
        <dbReference type="Google" id="ProtNLM"/>
    </source>
</evidence>
<gene>
    <name evidence="1" type="ORF">NG799_26265</name>
</gene>